<protein>
    <submittedName>
        <fullName evidence="4">TetR/AcrR family transcriptional regulator</fullName>
    </submittedName>
</protein>
<dbReference type="PANTHER" id="PTHR43479">
    <property type="entry name" value="ACREF/ENVCD OPERON REPRESSOR-RELATED"/>
    <property type="match status" value="1"/>
</dbReference>
<feature type="domain" description="HTH tetR-type" evidence="3">
    <location>
        <begin position="9"/>
        <end position="69"/>
    </location>
</feature>
<dbReference type="Proteomes" id="UP001623592">
    <property type="component" value="Unassembled WGS sequence"/>
</dbReference>
<dbReference type="InterPro" id="IPR009057">
    <property type="entry name" value="Homeodomain-like_sf"/>
</dbReference>
<keyword evidence="5" id="KW-1185">Reference proteome</keyword>
<dbReference type="InterPro" id="IPR050624">
    <property type="entry name" value="HTH-type_Tx_Regulator"/>
</dbReference>
<name>A0ABW8TER9_9CLOT</name>
<dbReference type="Gene3D" id="1.10.357.10">
    <property type="entry name" value="Tetracycline Repressor, domain 2"/>
    <property type="match status" value="1"/>
</dbReference>
<dbReference type="InterPro" id="IPR001647">
    <property type="entry name" value="HTH_TetR"/>
</dbReference>
<organism evidence="4 5">
    <name type="scientific">Clostridium neuense</name>
    <dbReference type="NCBI Taxonomy" id="1728934"/>
    <lineage>
        <taxon>Bacteria</taxon>
        <taxon>Bacillati</taxon>
        <taxon>Bacillota</taxon>
        <taxon>Clostridia</taxon>
        <taxon>Eubacteriales</taxon>
        <taxon>Clostridiaceae</taxon>
        <taxon>Clostridium</taxon>
    </lineage>
</organism>
<reference evidence="4 5" key="1">
    <citation type="submission" date="2024-11" db="EMBL/GenBank/DDBJ databases">
        <authorList>
            <person name="Heng Y.C."/>
            <person name="Lim A.C.H."/>
            <person name="Lee J.K.Y."/>
            <person name="Kittelmann S."/>
        </authorList>
    </citation>
    <scope>NUCLEOTIDE SEQUENCE [LARGE SCALE GENOMIC DNA]</scope>
    <source>
        <strain evidence="4 5">WILCCON 0114</strain>
    </source>
</reference>
<dbReference type="InterPro" id="IPR036271">
    <property type="entry name" value="Tet_transcr_reg_TetR-rel_C_sf"/>
</dbReference>
<dbReference type="Pfam" id="PF00440">
    <property type="entry name" value="TetR_N"/>
    <property type="match status" value="1"/>
</dbReference>
<accession>A0ABW8TER9</accession>
<dbReference type="PROSITE" id="PS50977">
    <property type="entry name" value="HTH_TETR_2"/>
    <property type="match status" value="1"/>
</dbReference>
<comment type="caution">
    <text evidence="4">The sequence shown here is derived from an EMBL/GenBank/DDBJ whole genome shotgun (WGS) entry which is preliminary data.</text>
</comment>
<sequence length="194" mass="22473">MREDQYHHGDLKQELIDKGLLLLNEEGIEGFSLRKVAKMCGVSHAAPYKHFKDKDALISEIIKEVWKKLYLSLVEVTKLYSSDAKLQLVEMGKTYVKFMTQNPQYLKFMFLSDNNCSVDIKNGEFFVEDAAFEVLKNSAEVFFKETKLDKKLYMQKILGMWSLVHGLTILITQKNLRYDGDYLDLVGEIIESNI</sequence>
<dbReference type="SUPFAM" id="SSF48498">
    <property type="entry name" value="Tetracyclin repressor-like, C-terminal domain"/>
    <property type="match status" value="1"/>
</dbReference>
<evidence type="ECO:0000256" key="1">
    <source>
        <dbReference type="ARBA" id="ARBA00023125"/>
    </source>
</evidence>
<evidence type="ECO:0000313" key="5">
    <source>
        <dbReference type="Proteomes" id="UP001623592"/>
    </source>
</evidence>
<proteinExistence type="predicted"/>
<keyword evidence="1 2" id="KW-0238">DNA-binding</keyword>
<dbReference type="PANTHER" id="PTHR43479:SF20">
    <property type="entry name" value="HTH TETR-TYPE DOMAIN-CONTAINING PROTEIN"/>
    <property type="match status" value="1"/>
</dbReference>
<evidence type="ECO:0000313" key="4">
    <source>
        <dbReference type="EMBL" id="MFL0250932.1"/>
    </source>
</evidence>
<evidence type="ECO:0000259" key="3">
    <source>
        <dbReference type="PROSITE" id="PS50977"/>
    </source>
</evidence>
<dbReference type="SUPFAM" id="SSF46689">
    <property type="entry name" value="Homeodomain-like"/>
    <property type="match status" value="1"/>
</dbReference>
<dbReference type="PRINTS" id="PR00455">
    <property type="entry name" value="HTHTETR"/>
</dbReference>
<dbReference type="RefSeq" id="WP_406787591.1">
    <property type="nucleotide sequence ID" value="NZ_JBJIAA010000008.1"/>
</dbReference>
<gene>
    <name evidence="4" type="ORF">ACJDT4_10910</name>
</gene>
<dbReference type="EMBL" id="JBJIAA010000008">
    <property type="protein sequence ID" value="MFL0250932.1"/>
    <property type="molecule type" value="Genomic_DNA"/>
</dbReference>
<evidence type="ECO:0000256" key="2">
    <source>
        <dbReference type="PROSITE-ProRule" id="PRU00335"/>
    </source>
</evidence>
<feature type="DNA-binding region" description="H-T-H motif" evidence="2">
    <location>
        <begin position="32"/>
        <end position="51"/>
    </location>
</feature>